<proteinExistence type="predicted"/>
<gene>
    <name evidence="2" type="ORF">GYMLUDRAFT_243530</name>
</gene>
<evidence type="ECO:0000313" key="3">
    <source>
        <dbReference type="Proteomes" id="UP000053593"/>
    </source>
</evidence>
<feature type="domain" description="Fungal-type protein kinase" evidence="1">
    <location>
        <begin position="19"/>
        <end position="193"/>
    </location>
</feature>
<dbReference type="Proteomes" id="UP000053593">
    <property type="component" value="Unassembled WGS sequence"/>
</dbReference>
<keyword evidence="3" id="KW-1185">Reference proteome</keyword>
<name>A0A0D0CFI0_9AGAR</name>
<dbReference type="Pfam" id="PF17667">
    <property type="entry name" value="Pkinase_fungal"/>
    <property type="match status" value="1"/>
</dbReference>
<dbReference type="AlphaFoldDB" id="A0A0D0CFI0"/>
<dbReference type="HOGENOM" id="CLU_1120275_0_0_1"/>
<organism evidence="2 3">
    <name type="scientific">Collybiopsis luxurians FD-317 M1</name>
    <dbReference type="NCBI Taxonomy" id="944289"/>
    <lineage>
        <taxon>Eukaryota</taxon>
        <taxon>Fungi</taxon>
        <taxon>Dikarya</taxon>
        <taxon>Basidiomycota</taxon>
        <taxon>Agaricomycotina</taxon>
        <taxon>Agaricomycetes</taxon>
        <taxon>Agaricomycetidae</taxon>
        <taxon>Agaricales</taxon>
        <taxon>Marasmiineae</taxon>
        <taxon>Omphalotaceae</taxon>
        <taxon>Collybiopsis</taxon>
        <taxon>Collybiopsis luxurians</taxon>
    </lineage>
</organism>
<sequence length="248" mass="28087">MVQGGCSGGAQKKAEESIAARNDNIAKIIYSLQHVLALDPCRRFTFGVKMQNRQLRVWIACRGVLRTTKPYDYLKDCKGLVRLFIAFAFFSPTALGWDATIKCINAPDLSKGEKRQYETKISDKVFTTLATLADYAAESFISRATRVWLVKDGNGKEYVLKDVWLDEDRPPEHEIRKALLSDVKRVCGEEDLERFKRHMLTPLCFERVQVDGRVDTTNGMMNGKVPFNFSPSPLKIVQPTNYDVAAPM</sequence>
<protein>
    <recommendedName>
        <fullName evidence="1">Fungal-type protein kinase domain-containing protein</fullName>
    </recommendedName>
</protein>
<dbReference type="InterPro" id="IPR040976">
    <property type="entry name" value="Pkinase_fungal"/>
</dbReference>
<dbReference type="EMBL" id="KN834771">
    <property type="protein sequence ID" value="KIK61349.1"/>
    <property type="molecule type" value="Genomic_DNA"/>
</dbReference>
<evidence type="ECO:0000313" key="2">
    <source>
        <dbReference type="EMBL" id="KIK61349.1"/>
    </source>
</evidence>
<accession>A0A0D0CFI0</accession>
<evidence type="ECO:0000259" key="1">
    <source>
        <dbReference type="Pfam" id="PF17667"/>
    </source>
</evidence>
<dbReference type="OrthoDB" id="3260094at2759"/>
<reference evidence="2 3" key="1">
    <citation type="submission" date="2014-04" db="EMBL/GenBank/DDBJ databases">
        <title>Evolutionary Origins and Diversification of the Mycorrhizal Mutualists.</title>
        <authorList>
            <consortium name="DOE Joint Genome Institute"/>
            <consortium name="Mycorrhizal Genomics Consortium"/>
            <person name="Kohler A."/>
            <person name="Kuo A."/>
            <person name="Nagy L.G."/>
            <person name="Floudas D."/>
            <person name="Copeland A."/>
            <person name="Barry K.W."/>
            <person name="Cichocki N."/>
            <person name="Veneault-Fourrey C."/>
            <person name="LaButti K."/>
            <person name="Lindquist E.A."/>
            <person name="Lipzen A."/>
            <person name="Lundell T."/>
            <person name="Morin E."/>
            <person name="Murat C."/>
            <person name="Riley R."/>
            <person name="Ohm R."/>
            <person name="Sun H."/>
            <person name="Tunlid A."/>
            <person name="Henrissat B."/>
            <person name="Grigoriev I.V."/>
            <person name="Hibbett D.S."/>
            <person name="Martin F."/>
        </authorList>
    </citation>
    <scope>NUCLEOTIDE SEQUENCE [LARGE SCALE GENOMIC DNA]</scope>
    <source>
        <strain evidence="2 3">FD-317 M1</strain>
    </source>
</reference>